<dbReference type="PROSITE" id="PS50157">
    <property type="entry name" value="ZINC_FINGER_C2H2_2"/>
    <property type="match status" value="1"/>
</dbReference>
<dbReference type="PANTHER" id="PTHR10593:SF236">
    <property type="entry name" value="PROTEIN INDETERMINATE-DOMAIN 11"/>
    <property type="match status" value="1"/>
</dbReference>
<dbReference type="PROSITE" id="PS00028">
    <property type="entry name" value="ZINC_FINGER_C2H2_1"/>
    <property type="match status" value="1"/>
</dbReference>
<dbReference type="Proteomes" id="UP001055439">
    <property type="component" value="Chromosome 4"/>
</dbReference>
<evidence type="ECO:0000259" key="2">
    <source>
        <dbReference type="PROSITE" id="PS50157"/>
    </source>
</evidence>
<keyword evidence="1" id="KW-0479">Metal-binding</keyword>
<evidence type="ECO:0000313" key="4">
    <source>
        <dbReference type="Proteomes" id="UP001055439"/>
    </source>
</evidence>
<dbReference type="InterPro" id="IPR013087">
    <property type="entry name" value="Znf_C2H2_type"/>
</dbReference>
<keyword evidence="4" id="KW-1185">Reference proteome</keyword>
<proteinExistence type="predicted"/>
<dbReference type="OrthoDB" id="6354171at2759"/>
<evidence type="ECO:0000256" key="1">
    <source>
        <dbReference type="PROSITE-ProRule" id="PRU00042"/>
    </source>
</evidence>
<dbReference type="EMBL" id="CP097506">
    <property type="protein sequence ID" value="URD97736.1"/>
    <property type="molecule type" value="Genomic_DNA"/>
</dbReference>
<organism evidence="3 4">
    <name type="scientific">Musa troglodytarum</name>
    <name type="common">fe'i banana</name>
    <dbReference type="NCBI Taxonomy" id="320322"/>
    <lineage>
        <taxon>Eukaryota</taxon>
        <taxon>Viridiplantae</taxon>
        <taxon>Streptophyta</taxon>
        <taxon>Embryophyta</taxon>
        <taxon>Tracheophyta</taxon>
        <taxon>Spermatophyta</taxon>
        <taxon>Magnoliopsida</taxon>
        <taxon>Liliopsida</taxon>
        <taxon>Zingiberales</taxon>
        <taxon>Musaceae</taxon>
        <taxon>Musa</taxon>
    </lineage>
</organism>
<evidence type="ECO:0000313" key="3">
    <source>
        <dbReference type="EMBL" id="URD97736.1"/>
    </source>
</evidence>
<sequence length="155" mass="17490">MMELENPSSMTASNSGSGEARISCFGQLQAPPLPLVVAKKKRNLAGIQDPEAEVVARLATNRFGCEVCCKGFPRDQNVQLHLKRYHDPSRALGDLIGIKKHFCRKHGEKEVEVRQVLQEVRRAVRPEGPRQGLRHPRIPLRLRRPLLAEEKLHPP</sequence>
<dbReference type="InterPro" id="IPR031140">
    <property type="entry name" value="IDD1-16"/>
</dbReference>
<accession>A0A9E7FMI9</accession>
<dbReference type="AlphaFoldDB" id="A0A9E7FMI9"/>
<keyword evidence="1" id="KW-0863">Zinc-finger</keyword>
<protein>
    <recommendedName>
        <fullName evidence="2">C2H2-type domain-containing protein</fullName>
    </recommendedName>
</protein>
<dbReference type="GO" id="GO:0005634">
    <property type="term" value="C:nucleus"/>
    <property type="evidence" value="ECO:0007669"/>
    <property type="project" value="TreeGrafter"/>
</dbReference>
<feature type="domain" description="C2H2-type" evidence="2">
    <location>
        <begin position="63"/>
        <end position="91"/>
    </location>
</feature>
<dbReference type="GO" id="GO:0003700">
    <property type="term" value="F:DNA-binding transcription factor activity"/>
    <property type="evidence" value="ECO:0007669"/>
    <property type="project" value="TreeGrafter"/>
</dbReference>
<gene>
    <name evidence="3" type="ORF">MUK42_31721</name>
</gene>
<dbReference type="Gene3D" id="3.30.160.60">
    <property type="entry name" value="Classic Zinc Finger"/>
    <property type="match status" value="1"/>
</dbReference>
<dbReference type="InterPro" id="IPR055186">
    <property type="entry name" value="C2H2-2nd_BIRD-IDD"/>
</dbReference>
<name>A0A9E7FMI9_9LILI</name>
<dbReference type="Pfam" id="PF22996">
    <property type="entry name" value="C2H2-2nd_BIRD-IDD"/>
    <property type="match status" value="1"/>
</dbReference>
<dbReference type="PANTHER" id="PTHR10593">
    <property type="entry name" value="SERINE/THREONINE-PROTEIN KINASE RIO"/>
    <property type="match status" value="1"/>
</dbReference>
<dbReference type="GO" id="GO:0008270">
    <property type="term" value="F:zinc ion binding"/>
    <property type="evidence" value="ECO:0007669"/>
    <property type="project" value="UniProtKB-KW"/>
</dbReference>
<reference evidence="3" key="1">
    <citation type="submission" date="2022-05" db="EMBL/GenBank/DDBJ databases">
        <title>The Musa troglodytarum L. genome provides insights into the mechanism of non-climacteric behaviour and enrichment of carotenoids.</title>
        <authorList>
            <person name="Wang J."/>
        </authorList>
    </citation>
    <scope>NUCLEOTIDE SEQUENCE</scope>
    <source>
        <tissue evidence="3">Leaf</tissue>
    </source>
</reference>
<keyword evidence="1" id="KW-0862">Zinc</keyword>